<gene>
    <name evidence="1" type="ORF">ACFFJC_14360</name>
</gene>
<dbReference type="InterPro" id="IPR009241">
    <property type="entry name" value="HigB-like"/>
</dbReference>
<accession>A0ABV6CYH3</accession>
<organism evidence="1 2">
    <name type="scientific">Novosphingobium soli</name>
    <dbReference type="NCBI Taxonomy" id="574956"/>
    <lineage>
        <taxon>Bacteria</taxon>
        <taxon>Pseudomonadati</taxon>
        <taxon>Pseudomonadota</taxon>
        <taxon>Alphaproteobacteria</taxon>
        <taxon>Sphingomonadales</taxon>
        <taxon>Sphingomonadaceae</taxon>
        <taxon>Novosphingobium</taxon>
    </lineage>
</organism>
<dbReference type="EMBL" id="JBHLWK010000017">
    <property type="protein sequence ID" value="MFC0205444.1"/>
    <property type="molecule type" value="Genomic_DNA"/>
</dbReference>
<evidence type="ECO:0000313" key="2">
    <source>
        <dbReference type="Proteomes" id="UP001589798"/>
    </source>
</evidence>
<protein>
    <submittedName>
        <fullName evidence="1">Type II toxin-antitoxin system RelE/ParE family toxin</fullName>
    </submittedName>
</protein>
<dbReference type="InterPro" id="IPR014056">
    <property type="entry name" value="TypeIITA-like_toxin_pred"/>
</dbReference>
<reference evidence="1 2" key="1">
    <citation type="submission" date="2024-09" db="EMBL/GenBank/DDBJ databases">
        <authorList>
            <person name="Sun Q."/>
            <person name="Mori K."/>
        </authorList>
    </citation>
    <scope>NUCLEOTIDE SEQUENCE [LARGE SCALE GENOMIC DNA]</scope>
    <source>
        <strain evidence="1 2">CCM 7706</strain>
    </source>
</reference>
<dbReference type="PANTHER" id="PTHR41791:SF1">
    <property type="entry name" value="SSL7039 PROTEIN"/>
    <property type="match status" value="1"/>
</dbReference>
<proteinExistence type="predicted"/>
<dbReference type="NCBIfam" id="TIGR02683">
    <property type="entry name" value="upstrm_HI1419"/>
    <property type="match status" value="1"/>
</dbReference>
<name>A0ABV6CYH3_9SPHN</name>
<sequence length="97" mass="10755">MIEVRSTAEFSDWLRGLKDTHGRARIAKRIDRVAAGNFGDAKSVGEGVSELRFTFGPAYRVYYTRRGDAIVILLCGGDKSSQSDDIERAQAMAKEIE</sequence>
<evidence type="ECO:0000313" key="1">
    <source>
        <dbReference type="EMBL" id="MFC0205444.1"/>
    </source>
</evidence>
<dbReference type="Proteomes" id="UP001589798">
    <property type="component" value="Unassembled WGS sequence"/>
</dbReference>
<comment type="caution">
    <text evidence="1">The sequence shown here is derived from an EMBL/GenBank/DDBJ whole genome shotgun (WGS) entry which is preliminary data.</text>
</comment>
<dbReference type="PIRSF" id="PIRSF028744">
    <property type="entry name" value="Addict_mod_HI1419"/>
    <property type="match status" value="1"/>
</dbReference>
<dbReference type="Pfam" id="PF05973">
    <property type="entry name" value="Gp49"/>
    <property type="match status" value="1"/>
</dbReference>
<dbReference type="PANTHER" id="PTHR41791">
    <property type="entry name" value="SSL7039 PROTEIN"/>
    <property type="match status" value="1"/>
</dbReference>
<keyword evidence="2" id="KW-1185">Reference proteome</keyword>
<dbReference type="RefSeq" id="WP_379488176.1">
    <property type="nucleotide sequence ID" value="NZ_JBHLWK010000017.1"/>
</dbReference>